<evidence type="ECO:0000259" key="7">
    <source>
        <dbReference type="PROSITE" id="PS51462"/>
    </source>
</evidence>
<evidence type="ECO:0000256" key="2">
    <source>
        <dbReference type="ARBA" id="ARBA00001946"/>
    </source>
</evidence>
<evidence type="ECO:0000256" key="3">
    <source>
        <dbReference type="ARBA" id="ARBA00022723"/>
    </source>
</evidence>
<dbReference type="AlphaFoldDB" id="A0A417Z1J3"/>
<evidence type="ECO:0000256" key="5">
    <source>
        <dbReference type="ARBA" id="ARBA00022842"/>
    </source>
</evidence>
<evidence type="ECO:0000256" key="1">
    <source>
        <dbReference type="ARBA" id="ARBA00001936"/>
    </source>
</evidence>
<dbReference type="Pfam" id="PF00293">
    <property type="entry name" value="NUDIX"/>
    <property type="match status" value="1"/>
</dbReference>
<comment type="cofactor">
    <cofactor evidence="1">
        <name>Mn(2+)</name>
        <dbReference type="ChEBI" id="CHEBI:29035"/>
    </cofactor>
</comment>
<dbReference type="RefSeq" id="WP_118914524.1">
    <property type="nucleotide sequence ID" value="NZ_CBCRVH010000017.1"/>
</dbReference>
<dbReference type="EMBL" id="QWLM01000017">
    <property type="protein sequence ID" value="RHW44418.1"/>
    <property type="molecule type" value="Genomic_DNA"/>
</dbReference>
<dbReference type="PANTHER" id="PTHR12992:SF11">
    <property type="entry name" value="MITOCHONDRIAL COENZYME A DIPHOSPHATASE NUDT8"/>
    <property type="match status" value="1"/>
</dbReference>
<organism evidence="8 9">
    <name type="scientific">Dermacoccus abyssi</name>
    <dbReference type="NCBI Taxonomy" id="322596"/>
    <lineage>
        <taxon>Bacteria</taxon>
        <taxon>Bacillati</taxon>
        <taxon>Actinomycetota</taxon>
        <taxon>Actinomycetes</taxon>
        <taxon>Micrococcales</taxon>
        <taxon>Dermacoccaceae</taxon>
        <taxon>Dermacoccus</taxon>
    </lineage>
</organism>
<feature type="domain" description="Nudix hydrolase" evidence="7">
    <location>
        <begin position="37"/>
        <end position="177"/>
    </location>
</feature>
<accession>A0A417Z1J3</accession>
<dbReference type="InterPro" id="IPR015797">
    <property type="entry name" value="NUDIX_hydrolase-like_dom_sf"/>
</dbReference>
<proteinExistence type="predicted"/>
<keyword evidence="5" id="KW-0460">Magnesium</keyword>
<comment type="cofactor">
    <cofactor evidence="2">
        <name>Mg(2+)</name>
        <dbReference type="ChEBI" id="CHEBI:18420"/>
    </cofactor>
</comment>
<comment type="caution">
    <text evidence="8">The sequence shown here is derived from an EMBL/GenBank/DDBJ whole genome shotgun (WGS) entry which is preliminary data.</text>
</comment>
<gene>
    <name evidence="8" type="ORF">D1832_12735</name>
</gene>
<dbReference type="PANTHER" id="PTHR12992">
    <property type="entry name" value="NUDIX HYDROLASE"/>
    <property type="match status" value="1"/>
</dbReference>
<evidence type="ECO:0000313" key="9">
    <source>
        <dbReference type="Proteomes" id="UP000285376"/>
    </source>
</evidence>
<dbReference type="GO" id="GO:0046872">
    <property type="term" value="F:metal ion binding"/>
    <property type="evidence" value="ECO:0007669"/>
    <property type="project" value="UniProtKB-KW"/>
</dbReference>
<keyword evidence="4" id="KW-0378">Hydrolase</keyword>
<dbReference type="InterPro" id="IPR000086">
    <property type="entry name" value="NUDIX_hydrolase_dom"/>
</dbReference>
<keyword evidence="6" id="KW-0464">Manganese</keyword>
<dbReference type="Gene3D" id="3.90.79.10">
    <property type="entry name" value="Nucleoside Triphosphate Pyrophosphohydrolase"/>
    <property type="match status" value="1"/>
</dbReference>
<dbReference type="Proteomes" id="UP000285376">
    <property type="component" value="Unassembled WGS sequence"/>
</dbReference>
<dbReference type="SUPFAM" id="SSF55811">
    <property type="entry name" value="Nudix"/>
    <property type="match status" value="1"/>
</dbReference>
<evidence type="ECO:0000256" key="4">
    <source>
        <dbReference type="ARBA" id="ARBA00022801"/>
    </source>
</evidence>
<dbReference type="PROSITE" id="PS51462">
    <property type="entry name" value="NUDIX"/>
    <property type="match status" value="1"/>
</dbReference>
<dbReference type="GO" id="GO:0010945">
    <property type="term" value="F:coenzyme A diphosphatase activity"/>
    <property type="evidence" value="ECO:0007669"/>
    <property type="project" value="InterPro"/>
</dbReference>
<keyword evidence="3" id="KW-0479">Metal-binding</keyword>
<sequence length="218" mass="23634">MSVPVGDATPPPPWLNTVLEAGRRGDLCAGWPRPEQGSKASAILMLFGPNDDGGEDVVLTERATNLRKHAGQVSFPGGGVEPQDVTFTDTALREANEEIGLVPEGVHVMGELQPVALPVTNYEVCPVLAWWNVPSDISVLDPVEVARVARISVRDLVDPANRHTVTHPRGFKGPGFEVDGFYIWGFTAFVLDAVLTTGGVARSWNRDDERQVPDRFLS</sequence>
<dbReference type="CDD" id="cd03426">
    <property type="entry name" value="NUDIX_CoAse_Nudt7"/>
    <property type="match status" value="1"/>
</dbReference>
<name>A0A417Z1J3_9MICO</name>
<protein>
    <submittedName>
        <fullName evidence="8">CoA pyrophosphatase</fullName>
    </submittedName>
</protein>
<dbReference type="InterPro" id="IPR045121">
    <property type="entry name" value="CoAse"/>
</dbReference>
<evidence type="ECO:0000256" key="6">
    <source>
        <dbReference type="ARBA" id="ARBA00023211"/>
    </source>
</evidence>
<evidence type="ECO:0000313" key="8">
    <source>
        <dbReference type="EMBL" id="RHW44418.1"/>
    </source>
</evidence>
<reference evidence="8 9" key="1">
    <citation type="submission" date="2018-08" db="EMBL/GenBank/DDBJ databases">
        <title>Whole genome sequence analysis of Dermacoccus abyssi bacteria isolated from Deep Mariana trench Micromonospora spp reveals genes involved in the environmental adaptation and production of secondary metabolites.</title>
        <authorList>
            <person name="Abdel-Mageed W.M."/>
            <person name="Lehri B."/>
            <person name="Nouioui I."/>
            <person name="Goodfellow I."/>
            <person name="Jaspars M."/>
            <person name="Karlyshev A."/>
        </authorList>
    </citation>
    <scope>NUCLEOTIDE SEQUENCE [LARGE SCALE GENOMIC DNA]</scope>
    <source>
        <strain evidence="8 9">MT1.1</strain>
    </source>
</reference>